<evidence type="ECO:0000256" key="6">
    <source>
        <dbReference type="ARBA" id="ARBA00022989"/>
    </source>
</evidence>
<feature type="transmembrane region" description="Helical" evidence="8">
    <location>
        <begin position="163"/>
        <end position="180"/>
    </location>
</feature>
<dbReference type="CDD" id="cd17324">
    <property type="entry name" value="MFS_NepI_like"/>
    <property type="match status" value="1"/>
</dbReference>
<proteinExistence type="inferred from homology"/>
<dbReference type="GO" id="GO:0022857">
    <property type="term" value="F:transmembrane transporter activity"/>
    <property type="evidence" value="ECO:0007669"/>
    <property type="project" value="InterPro"/>
</dbReference>
<keyword evidence="3" id="KW-0813">Transport</keyword>
<dbReference type="PANTHER" id="PTHR43271:SF2">
    <property type="entry name" value="BLL2771 PROTEIN"/>
    <property type="match status" value="1"/>
</dbReference>
<evidence type="ECO:0000313" key="11">
    <source>
        <dbReference type="Proteomes" id="UP000000602"/>
    </source>
</evidence>
<feature type="transmembrane region" description="Helical" evidence="8">
    <location>
        <begin position="294"/>
        <end position="319"/>
    </location>
</feature>
<feature type="transmembrane region" description="Helical" evidence="8">
    <location>
        <begin position="105"/>
        <end position="123"/>
    </location>
</feature>
<sequence length="378" mass="41503">MCTMNSSWRTQLPIFALIASAMSNIYIAQPILPLLQEEFQVSIILASMTVSAVVLGLATASLPLSFFAEKIDLKKIILTGGCGIACTGFICSLTHNFWLFIAARALQGFFVPFISTCLATYLAQTTPIKNLKVVMGIYISATVVGGMSGRLICGWIYAPHWRYAFLTMALLTLFLSAFVYRKLPRCSPKKAETSVPLISLLNRWDLIRIYLCASVVFAIFSASFTYFPYRLTHAPFALSTQKMTSLYLFYSMGIIMGPISGQISTRIGAGRTIVIGSVILGMSLLLTLSNNLMITAAGILLLCTGFFTIHSVAVGLLNYKLSRGQGYGNALYVLFYYLGGWIGITSFGFIYQAVWLGGTDIHCPERSTYPTLNRPIRG</sequence>
<dbReference type="EMBL" id="CR522870">
    <property type="protein sequence ID" value="CAG37476.1"/>
    <property type="molecule type" value="Genomic_DNA"/>
</dbReference>
<evidence type="ECO:0000256" key="1">
    <source>
        <dbReference type="ARBA" id="ARBA00004651"/>
    </source>
</evidence>
<feature type="transmembrane region" description="Helical" evidence="8">
    <location>
        <begin position="135"/>
        <end position="157"/>
    </location>
</feature>
<feature type="transmembrane region" description="Helical" evidence="8">
    <location>
        <begin position="43"/>
        <end position="64"/>
    </location>
</feature>
<feature type="transmembrane region" description="Helical" evidence="8">
    <location>
        <begin position="207"/>
        <end position="227"/>
    </location>
</feature>
<dbReference type="Gene3D" id="1.20.1250.20">
    <property type="entry name" value="MFS general substrate transporter like domains"/>
    <property type="match status" value="1"/>
</dbReference>
<dbReference type="HOGENOM" id="CLU_001265_19_3_7"/>
<feature type="transmembrane region" description="Helical" evidence="8">
    <location>
        <begin position="331"/>
        <end position="351"/>
    </location>
</feature>
<dbReference type="AlphaFoldDB" id="Q6AJK4"/>
<comment type="subcellular location">
    <subcellularLocation>
        <location evidence="1">Cell membrane</location>
        <topology evidence="1">Multi-pass membrane protein</topology>
    </subcellularLocation>
</comment>
<evidence type="ECO:0000256" key="2">
    <source>
        <dbReference type="ARBA" id="ARBA00008335"/>
    </source>
</evidence>
<feature type="transmembrane region" description="Helical" evidence="8">
    <location>
        <begin position="76"/>
        <end position="99"/>
    </location>
</feature>
<dbReference type="Proteomes" id="UP000000602">
    <property type="component" value="Chromosome"/>
</dbReference>
<dbReference type="KEGG" id="dps:DP2747"/>
<feature type="transmembrane region" description="Helical" evidence="8">
    <location>
        <begin position="272"/>
        <end position="288"/>
    </location>
</feature>
<keyword evidence="5 8" id="KW-0812">Transmembrane</keyword>
<dbReference type="InterPro" id="IPR011701">
    <property type="entry name" value="MFS"/>
</dbReference>
<evidence type="ECO:0000256" key="4">
    <source>
        <dbReference type="ARBA" id="ARBA00022475"/>
    </source>
</evidence>
<keyword evidence="4" id="KW-1003">Cell membrane</keyword>
<protein>
    <submittedName>
        <fullName evidence="10">Related to membrane-bound transport protein</fullName>
    </submittedName>
</protein>
<dbReference type="PANTHER" id="PTHR43271">
    <property type="entry name" value="BLL2771 PROTEIN"/>
    <property type="match status" value="1"/>
</dbReference>
<dbReference type="InterPro" id="IPR036259">
    <property type="entry name" value="MFS_trans_sf"/>
</dbReference>
<evidence type="ECO:0000256" key="3">
    <source>
        <dbReference type="ARBA" id="ARBA00022448"/>
    </source>
</evidence>
<organism evidence="10 11">
    <name type="scientific">Desulfotalea psychrophila (strain LSv54 / DSM 12343)</name>
    <dbReference type="NCBI Taxonomy" id="177439"/>
    <lineage>
        <taxon>Bacteria</taxon>
        <taxon>Pseudomonadati</taxon>
        <taxon>Thermodesulfobacteriota</taxon>
        <taxon>Desulfobulbia</taxon>
        <taxon>Desulfobulbales</taxon>
        <taxon>Desulfocapsaceae</taxon>
        <taxon>Desulfotalea</taxon>
    </lineage>
</organism>
<dbReference type="Pfam" id="PF07690">
    <property type="entry name" value="MFS_1"/>
    <property type="match status" value="1"/>
</dbReference>
<dbReference type="SUPFAM" id="SSF103473">
    <property type="entry name" value="MFS general substrate transporter"/>
    <property type="match status" value="1"/>
</dbReference>
<keyword evidence="11" id="KW-1185">Reference proteome</keyword>
<dbReference type="PROSITE" id="PS50850">
    <property type="entry name" value="MFS"/>
    <property type="match status" value="1"/>
</dbReference>
<keyword evidence="6 8" id="KW-1133">Transmembrane helix</keyword>
<evidence type="ECO:0000256" key="7">
    <source>
        <dbReference type="ARBA" id="ARBA00023136"/>
    </source>
</evidence>
<feature type="domain" description="Major facilitator superfamily (MFS) profile" evidence="9">
    <location>
        <begin position="9"/>
        <end position="378"/>
    </location>
</feature>
<dbReference type="GO" id="GO:0005886">
    <property type="term" value="C:plasma membrane"/>
    <property type="evidence" value="ECO:0007669"/>
    <property type="project" value="UniProtKB-SubCell"/>
</dbReference>
<accession>Q6AJK4</accession>
<dbReference type="InterPro" id="IPR020846">
    <property type="entry name" value="MFS_dom"/>
</dbReference>
<reference evidence="11" key="1">
    <citation type="journal article" date="2004" name="Environ. Microbiol.">
        <title>The genome of Desulfotalea psychrophila, a sulfate-reducing bacterium from permanently cold Arctic sediments.</title>
        <authorList>
            <person name="Rabus R."/>
            <person name="Ruepp A."/>
            <person name="Frickey T."/>
            <person name="Rattei T."/>
            <person name="Fartmann B."/>
            <person name="Stark M."/>
            <person name="Bauer M."/>
            <person name="Zibat A."/>
            <person name="Lombardot T."/>
            <person name="Becker I."/>
            <person name="Amann J."/>
            <person name="Gellner K."/>
            <person name="Teeling H."/>
            <person name="Leuschner W.D."/>
            <person name="Gloeckner F.-O."/>
            <person name="Lupas A.N."/>
            <person name="Amann R."/>
            <person name="Klenk H.-P."/>
        </authorList>
    </citation>
    <scope>NUCLEOTIDE SEQUENCE [LARGE SCALE GENOMIC DNA]</scope>
    <source>
        <strain evidence="11">DSM 12343 / LSv54</strain>
    </source>
</reference>
<dbReference type="STRING" id="177439.DP2747"/>
<gene>
    <name evidence="10" type="ordered locus">DP2747</name>
</gene>
<comment type="similarity">
    <text evidence="2">Belongs to the major facilitator superfamily.</text>
</comment>
<evidence type="ECO:0000259" key="9">
    <source>
        <dbReference type="PROSITE" id="PS50850"/>
    </source>
</evidence>
<keyword evidence="7 8" id="KW-0472">Membrane</keyword>
<evidence type="ECO:0000313" key="10">
    <source>
        <dbReference type="EMBL" id="CAG37476.1"/>
    </source>
</evidence>
<feature type="transmembrane region" description="Helical" evidence="8">
    <location>
        <begin position="12"/>
        <end position="31"/>
    </location>
</feature>
<dbReference type="eggNOG" id="COG2814">
    <property type="taxonomic scope" value="Bacteria"/>
</dbReference>
<name>Q6AJK4_DESPS</name>
<evidence type="ECO:0000256" key="8">
    <source>
        <dbReference type="SAM" id="Phobius"/>
    </source>
</evidence>
<feature type="transmembrane region" description="Helical" evidence="8">
    <location>
        <begin position="247"/>
        <end position="265"/>
    </location>
</feature>
<evidence type="ECO:0000256" key="5">
    <source>
        <dbReference type="ARBA" id="ARBA00022692"/>
    </source>
</evidence>